<accession>T1AHR3</accession>
<dbReference type="AlphaFoldDB" id="T1AHR3"/>
<feature type="domain" description="HD-associated" evidence="1">
    <location>
        <begin position="43"/>
        <end position="118"/>
    </location>
</feature>
<dbReference type="InterPro" id="IPR050135">
    <property type="entry name" value="dGTPase-like"/>
</dbReference>
<reference evidence="2" key="1">
    <citation type="submission" date="2013-08" db="EMBL/GenBank/DDBJ databases">
        <authorList>
            <person name="Mendez C."/>
            <person name="Richter M."/>
            <person name="Ferrer M."/>
            <person name="Sanchez J."/>
        </authorList>
    </citation>
    <scope>NUCLEOTIDE SEQUENCE</scope>
</reference>
<dbReference type="EMBL" id="AUZZ01003508">
    <property type="protein sequence ID" value="EQD56777.1"/>
    <property type="molecule type" value="Genomic_DNA"/>
</dbReference>
<gene>
    <name evidence="2" type="ORF">B2A_05105</name>
</gene>
<comment type="caution">
    <text evidence="2">The sequence shown here is derived from an EMBL/GenBank/DDBJ whole genome shotgun (WGS) entry which is preliminary data.</text>
</comment>
<dbReference type="Gene3D" id="1.10.3210.10">
    <property type="entry name" value="Hypothetical protein af1432"/>
    <property type="match status" value="1"/>
</dbReference>
<dbReference type="GO" id="GO:0006203">
    <property type="term" value="P:dGTP catabolic process"/>
    <property type="evidence" value="ECO:0007669"/>
    <property type="project" value="TreeGrafter"/>
</dbReference>
<dbReference type="InterPro" id="IPR045509">
    <property type="entry name" value="HD_assoc_2"/>
</dbReference>
<protein>
    <submittedName>
        <fullName evidence="2">Metal dependent phosphohydrolase</fullName>
    </submittedName>
</protein>
<dbReference type="SUPFAM" id="SSF109604">
    <property type="entry name" value="HD-domain/PDEase-like"/>
    <property type="match status" value="1"/>
</dbReference>
<name>T1AHR3_9ZZZZ</name>
<dbReference type="PANTHER" id="PTHR11373">
    <property type="entry name" value="DEOXYNUCLEOSIDE TRIPHOSPHATE TRIPHOSPHOHYDROLASE"/>
    <property type="match status" value="1"/>
</dbReference>
<evidence type="ECO:0000313" key="2">
    <source>
        <dbReference type="EMBL" id="EQD56777.1"/>
    </source>
</evidence>
<dbReference type="PANTHER" id="PTHR11373:SF4">
    <property type="entry name" value="DEOXYNUCLEOSIDE TRIPHOSPHATE TRIPHOSPHOHYDROLASE SAMHD1"/>
    <property type="match status" value="1"/>
</dbReference>
<dbReference type="Pfam" id="PF19276">
    <property type="entry name" value="HD_assoc_2"/>
    <property type="match status" value="1"/>
</dbReference>
<reference evidence="2" key="2">
    <citation type="journal article" date="2014" name="ISME J.">
        <title>Microbial stratification in low pH oxic and suboxic macroscopic growths along an acid mine drainage.</title>
        <authorList>
            <person name="Mendez-Garcia C."/>
            <person name="Mesa V."/>
            <person name="Sprenger R.R."/>
            <person name="Richter M."/>
            <person name="Diez M.S."/>
            <person name="Solano J."/>
            <person name="Bargiela R."/>
            <person name="Golyshina O.V."/>
            <person name="Manteca A."/>
            <person name="Ramos J.L."/>
            <person name="Gallego J.R."/>
            <person name="Llorente I."/>
            <person name="Martins Dos Santos V.A."/>
            <person name="Jensen O.N."/>
            <person name="Pelaez A.I."/>
            <person name="Sanchez J."/>
            <person name="Ferrer M."/>
        </authorList>
    </citation>
    <scope>NUCLEOTIDE SEQUENCE</scope>
</reference>
<feature type="non-terminal residue" evidence="2">
    <location>
        <position position="162"/>
    </location>
</feature>
<keyword evidence="2" id="KW-0378">Hydrolase</keyword>
<dbReference type="GO" id="GO:0008832">
    <property type="term" value="F:dGTPase activity"/>
    <property type="evidence" value="ECO:0007669"/>
    <property type="project" value="TreeGrafter"/>
</dbReference>
<evidence type="ECO:0000259" key="1">
    <source>
        <dbReference type="Pfam" id="PF19276"/>
    </source>
</evidence>
<sequence length="162" mass="19199">MTDIIEKRIKNDRMMLLSSAFDVDKCDYLLRDSYYTGVSYGEIEIDRLIQTMSIEDGKMVFGKDETELERFLLGRYHMYRAVYYHKTVVGFEEMVKRAFELLVRDGAIRDPNELMKENNVAEIYGYNDSMFYQKVLDYAEHGKDKELRELCSNIVRRKPVTV</sequence>
<proteinExistence type="predicted"/>
<organism evidence="2">
    <name type="scientific">mine drainage metagenome</name>
    <dbReference type="NCBI Taxonomy" id="410659"/>
    <lineage>
        <taxon>unclassified sequences</taxon>
        <taxon>metagenomes</taxon>
        <taxon>ecological metagenomes</taxon>
    </lineage>
</organism>